<evidence type="ECO:0000313" key="18">
    <source>
        <dbReference type="EMBL" id="SOC16882.1"/>
    </source>
</evidence>
<feature type="binding site" description="covalent" evidence="15">
    <location>
        <position position="129"/>
    </location>
    <ligand>
        <name>heme c</name>
        <dbReference type="ChEBI" id="CHEBI:61717"/>
        <label>2</label>
    </ligand>
</feature>
<evidence type="ECO:0000256" key="17">
    <source>
        <dbReference type="SAM" id="SignalP"/>
    </source>
</evidence>
<dbReference type="FunFam" id="1.10.1130.10:FF:000001">
    <property type="entry name" value="Periplasmic nitrate reductase, electron transfer subunit"/>
    <property type="match status" value="1"/>
</dbReference>
<feature type="binding site" description="axial binding residue" evidence="16">
    <location>
        <position position="93"/>
    </location>
    <ligand>
        <name>heme c</name>
        <dbReference type="ChEBI" id="CHEBI:61717"/>
        <label>1</label>
    </ligand>
    <ligandPart>
        <name>Fe</name>
        <dbReference type="ChEBI" id="CHEBI:18248"/>
    </ligandPart>
</feature>
<gene>
    <name evidence="18" type="ORF">SAMN05877831_11528</name>
</gene>
<dbReference type="InterPro" id="IPR005591">
    <property type="entry name" value="NapB"/>
</dbReference>
<feature type="binding site" description="axial binding residue" evidence="16">
    <location>
        <position position="110"/>
    </location>
    <ligand>
        <name>heme c</name>
        <dbReference type="ChEBI" id="CHEBI:61717"/>
        <label>2</label>
    </ligand>
    <ligandPart>
        <name>Fe</name>
        <dbReference type="ChEBI" id="CHEBI:18248"/>
    </ligandPart>
</feature>
<dbReference type="Proteomes" id="UP000219111">
    <property type="component" value="Unassembled WGS sequence"/>
</dbReference>
<comment type="subcellular location">
    <subcellularLocation>
        <location evidence="2 14">Periplasm</location>
    </subcellularLocation>
</comment>
<evidence type="ECO:0000256" key="12">
    <source>
        <dbReference type="ARBA" id="ARBA00023004"/>
    </source>
</evidence>
<dbReference type="PANTHER" id="PTHR38604:SF1">
    <property type="entry name" value="PERIPLASMIC NITRATE REDUCTASE, ELECTRON TRANSFER SUBUNIT"/>
    <property type="match status" value="1"/>
</dbReference>
<dbReference type="GO" id="GO:0009061">
    <property type="term" value="P:anaerobic respiration"/>
    <property type="evidence" value="ECO:0007669"/>
    <property type="project" value="InterPro"/>
</dbReference>
<dbReference type="AlphaFoldDB" id="A0A285TBB4"/>
<keyword evidence="19" id="KW-1185">Reference proteome</keyword>
<name>A0A285TBB4_9RHOB</name>
<dbReference type="RefSeq" id="WP_097071085.1">
    <property type="nucleotide sequence ID" value="NZ_OBMT01000015.1"/>
</dbReference>
<proteinExistence type="inferred from homology"/>
<comment type="subunit">
    <text evidence="4 14">Component of the periplasmic nitrate reductase NapAB complex composed of NapA and NapB.</text>
</comment>
<keyword evidence="7 15" id="KW-0349">Heme</keyword>
<dbReference type="OrthoDB" id="13290at2"/>
<evidence type="ECO:0000256" key="16">
    <source>
        <dbReference type="PIRSR" id="PIRSR006105-2"/>
    </source>
</evidence>
<feature type="binding site" description="axial binding residue" evidence="16">
    <location>
        <position position="133"/>
    </location>
    <ligand>
        <name>heme c</name>
        <dbReference type="ChEBI" id="CHEBI:61717"/>
        <label>2</label>
    </ligand>
    <ligandPart>
        <name>Fe</name>
        <dbReference type="ChEBI" id="CHEBI:18248"/>
    </ligandPart>
</feature>
<accession>A0A285TBB4</accession>
<evidence type="ECO:0000256" key="8">
    <source>
        <dbReference type="ARBA" id="ARBA00022723"/>
    </source>
</evidence>
<evidence type="ECO:0000256" key="1">
    <source>
        <dbReference type="ARBA" id="ARBA00002599"/>
    </source>
</evidence>
<sequence length="152" mass="16708">MKKAILISALLAAATASLAGFAAAQSTLATAPETATVNSIRGVDPETQVTVNPVYHQEEGRKNRNYRAQPPIIPHTIEKYQIDLHANECLACHDWKNAADRRAPTLSMTHYTSRDGVQTDTVAPRRWFCNQCHVPQVDAPALVDNLFKGSEE</sequence>
<feature type="chain" id="PRO_5012990288" description="Periplasmic nitrate reductase, electron transfer subunit" evidence="17">
    <location>
        <begin position="25"/>
        <end position="152"/>
    </location>
</feature>
<evidence type="ECO:0000313" key="19">
    <source>
        <dbReference type="Proteomes" id="UP000219111"/>
    </source>
</evidence>
<keyword evidence="10 14" id="KW-0574">Periplasm</keyword>
<evidence type="ECO:0000256" key="10">
    <source>
        <dbReference type="ARBA" id="ARBA00022764"/>
    </source>
</evidence>
<dbReference type="EMBL" id="OBMT01000015">
    <property type="protein sequence ID" value="SOC16882.1"/>
    <property type="molecule type" value="Genomic_DNA"/>
</dbReference>
<feature type="binding site" description="axial binding residue" evidence="16">
    <location>
        <position position="75"/>
    </location>
    <ligand>
        <name>heme c</name>
        <dbReference type="ChEBI" id="CHEBI:61717"/>
        <label>1</label>
    </ligand>
    <ligandPart>
        <name>Fe</name>
        <dbReference type="ChEBI" id="CHEBI:18248"/>
    </ligandPart>
</feature>
<organism evidence="18 19">
    <name type="scientific">Rhodobacter maris</name>
    <dbReference type="NCBI Taxonomy" id="446682"/>
    <lineage>
        <taxon>Bacteria</taxon>
        <taxon>Pseudomonadati</taxon>
        <taxon>Pseudomonadota</taxon>
        <taxon>Alphaproteobacteria</taxon>
        <taxon>Rhodobacterales</taxon>
        <taxon>Rhodobacter group</taxon>
        <taxon>Rhodobacter</taxon>
    </lineage>
</organism>
<feature type="signal peptide" evidence="17">
    <location>
        <begin position="1"/>
        <end position="24"/>
    </location>
</feature>
<keyword evidence="11 14" id="KW-0249">Electron transport</keyword>
<keyword evidence="12 16" id="KW-0408">Iron</keyword>
<evidence type="ECO:0000256" key="13">
    <source>
        <dbReference type="ARBA" id="ARBA00031832"/>
    </source>
</evidence>
<dbReference type="PIRSF" id="PIRSF006105">
    <property type="entry name" value="NapB"/>
    <property type="match status" value="1"/>
</dbReference>
<dbReference type="Gene3D" id="1.10.1130.10">
    <property type="entry name" value="Flavocytochrome C3, Chain A"/>
    <property type="match status" value="1"/>
</dbReference>
<dbReference type="PANTHER" id="PTHR38604">
    <property type="entry name" value="PERIPLASMIC NITRATE REDUCTASE, ELECTRON TRANSFER SUBUNIT"/>
    <property type="match status" value="1"/>
</dbReference>
<comment type="PTM">
    <text evidence="15">Binds 2 heme C groups per subunit.</text>
</comment>
<dbReference type="GO" id="GO:0046872">
    <property type="term" value="F:metal ion binding"/>
    <property type="evidence" value="ECO:0007669"/>
    <property type="project" value="UniProtKB-KW"/>
</dbReference>
<dbReference type="GO" id="GO:0042597">
    <property type="term" value="C:periplasmic space"/>
    <property type="evidence" value="ECO:0007669"/>
    <property type="project" value="UniProtKB-SubCell"/>
</dbReference>
<evidence type="ECO:0000256" key="5">
    <source>
        <dbReference type="ARBA" id="ARBA00013773"/>
    </source>
</evidence>
<dbReference type="Pfam" id="PF03892">
    <property type="entry name" value="NapB"/>
    <property type="match status" value="1"/>
</dbReference>
<protein>
    <recommendedName>
        <fullName evidence="5 14">Periplasmic nitrate reductase, electron transfer subunit</fullName>
    </recommendedName>
    <alternativeName>
        <fullName evidence="13 14">Diheme cytochrome c NapB</fullName>
    </alternativeName>
</protein>
<keyword evidence="9 17" id="KW-0732">Signal</keyword>
<keyword evidence="8 16" id="KW-0479">Metal-binding</keyword>
<dbReference type="SUPFAM" id="SSF48695">
    <property type="entry name" value="Multiheme cytochromes"/>
    <property type="match status" value="1"/>
</dbReference>
<keyword evidence="6 14" id="KW-0813">Transport</keyword>
<dbReference type="InterPro" id="IPR036280">
    <property type="entry name" value="Multihaem_cyt_sf"/>
</dbReference>
<feature type="binding site" description="covalent" evidence="15">
    <location>
        <position position="132"/>
    </location>
    <ligand>
        <name>heme c</name>
        <dbReference type="ChEBI" id="CHEBI:61717"/>
        <label>2</label>
    </ligand>
</feature>
<evidence type="ECO:0000256" key="4">
    <source>
        <dbReference type="ARBA" id="ARBA00011752"/>
    </source>
</evidence>
<evidence type="ECO:0000256" key="6">
    <source>
        <dbReference type="ARBA" id="ARBA00022448"/>
    </source>
</evidence>
<evidence type="ECO:0000256" key="2">
    <source>
        <dbReference type="ARBA" id="ARBA00004418"/>
    </source>
</evidence>
<reference evidence="19" key="1">
    <citation type="submission" date="2017-08" db="EMBL/GenBank/DDBJ databases">
        <authorList>
            <person name="Varghese N."/>
            <person name="Submissions S."/>
        </authorList>
    </citation>
    <scope>NUCLEOTIDE SEQUENCE [LARGE SCALE GENOMIC DNA]</scope>
    <source>
        <strain evidence="19">JA276</strain>
    </source>
</reference>
<evidence type="ECO:0000256" key="7">
    <source>
        <dbReference type="ARBA" id="ARBA00022617"/>
    </source>
</evidence>
<evidence type="ECO:0000256" key="9">
    <source>
        <dbReference type="ARBA" id="ARBA00022729"/>
    </source>
</evidence>
<evidence type="ECO:0000256" key="11">
    <source>
        <dbReference type="ARBA" id="ARBA00022982"/>
    </source>
</evidence>
<feature type="binding site" description="covalent" evidence="15">
    <location>
        <position position="89"/>
    </location>
    <ligand>
        <name>heme c</name>
        <dbReference type="ChEBI" id="CHEBI:61717"/>
        <label>1</label>
    </ligand>
</feature>
<comment type="function">
    <text evidence="1">Electron transfer subunit of the periplasmic nitrate reductase complex NapAB. Receives electrons from the membrane-anchored tetraheme c-type NapC protein and transfers these to NapA subunit, thus allowing electron flow between membrane and periplasm. Essential for periplasmic nitrate reduction with nitrate as the terminal electron acceptor.</text>
</comment>
<feature type="binding site" description="covalent" evidence="15">
    <location>
        <position position="92"/>
    </location>
    <ligand>
        <name>heme c</name>
        <dbReference type="ChEBI" id="CHEBI:61717"/>
        <label>1</label>
    </ligand>
</feature>
<evidence type="ECO:0000256" key="3">
    <source>
        <dbReference type="ARBA" id="ARBA00007368"/>
    </source>
</evidence>
<evidence type="ECO:0000256" key="15">
    <source>
        <dbReference type="PIRSR" id="PIRSR006105-1"/>
    </source>
</evidence>
<comment type="similarity">
    <text evidence="3 14">Belongs to the NapB family.</text>
</comment>
<evidence type="ECO:0000256" key="14">
    <source>
        <dbReference type="PIRNR" id="PIRNR006105"/>
    </source>
</evidence>